<dbReference type="GO" id="GO:0007017">
    <property type="term" value="P:microtubule-based process"/>
    <property type="evidence" value="ECO:0007669"/>
    <property type="project" value="InterPro"/>
</dbReference>
<sequence length="401" mass="45704">MSFVPIFVGQCGNQIASQFWNVLNSNEESLRGDIFLRGKSKLRSILVDSEPKVVRKCVQDAHQLGLRVDDWNIIHGNTGRGCNWALGYHGLKMDSEKNIVRDVLDSARRESERCDIFNGFLIHHSLCGGTGSGLTSRLLDELREIYDKEYIISCCVAPDIRGESPMQYLNSLLCLNTLQKTTNCCVLFRNDKLLEIVGTKNGNQIENMNFHIASCLGDMYIPNESVSYRGVKYYGSEPSELLDVVAPDPSYKFLSANTANSDVSWGDLAVRLARTLVKKDDNKKLHAAINLLPIAKGYDSKEFSKNANSIFTKLNSLFNRKRLENKYWIGKKSDRSKSLTVISNHTGIVDLLEIVEERSRTMLEAKAYLHWYEKYERDIELRFKESIENIALVRDNYNSYR</sequence>
<dbReference type="PANTHER" id="PTHR11588">
    <property type="entry name" value="TUBULIN"/>
    <property type="match status" value="1"/>
</dbReference>
<evidence type="ECO:0000256" key="4">
    <source>
        <dbReference type="ARBA" id="ARBA00023134"/>
    </source>
</evidence>
<keyword evidence="4" id="KW-0342">GTP-binding</keyword>
<keyword evidence="2" id="KW-0493">Microtubule</keyword>
<dbReference type="Pfam" id="PF00091">
    <property type="entry name" value="Tubulin"/>
    <property type="match status" value="1"/>
</dbReference>
<feature type="domain" description="Tubulin/FtsZ GTPase" evidence="5">
    <location>
        <begin position="31"/>
        <end position="230"/>
    </location>
</feature>
<evidence type="ECO:0000256" key="3">
    <source>
        <dbReference type="ARBA" id="ARBA00022741"/>
    </source>
</evidence>
<accession>A0A7I8W6U8</accession>
<dbReference type="GO" id="GO:0005874">
    <property type="term" value="C:microtubule"/>
    <property type="evidence" value="ECO:0007669"/>
    <property type="project" value="UniProtKB-KW"/>
</dbReference>
<evidence type="ECO:0000256" key="2">
    <source>
        <dbReference type="ARBA" id="ARBA00022701"/>
    </source>
</evidence>
<dbReference type="SUPFAM" id="SSF52490">
    <property type="entry name" value="Tubulin nucleotide-binding domain-like"/>
    <property type="match status" value="1"/>
</dbReference>
<dbReference type="AlphaFoldDB" id="A0A7I8W6U8"/>
<dbReference type="InterPro" id="IPR003008">
    <property type="entry name" value="Tubulin_FtsZ_GTPase"/>
</dbReference>
<evidence type="ECO:0000259" key="5">
    <source>
        <dbReference type="SMART" id="SM00864"/>
    </source>
</evidence>
<dbReference type="OrthoDB" id="2588702at2759"/>
<dbReference type="EMBL" id="CAJFCJ010000019">
    <property type="protein sequence ID" value="CAD5123915.1"/>
    <property type="molecule type" value="Genomic_DNA"/>
</dbReference>
<evidence type="ECO:0000313" key="6">
    <source>
        <dbReference type="EMBL" id="CAD5123915.1"/>
    </source>
</evidence>
<keyword evidence="7" id="KW-1185">Reference proteome</keyword>
<dbReference type="SMART" id="SM00864">
    <property type="entry name" value="Tubulin"/>
    <property type="match status" value="1"/>
</dbReference>
<dbReference type="SUPFAM" id="SSF55307">
    <property type="entry name" value="Tubulin C-terminal domain-like"/>
    <property type="match status" value="1"/>
</dbReference>
<evidence type="ECO:0000313" key="7">
    <source>
        <dbReference type="Proteomes" id="UP000549394"/>
    </source>
</evidence>
<organism evidence="6 7">
    <name type="scientific">Dimorphilus gyrociliatus</name>
    <dbReference type="NCBI Taxonomy" id="2664684"/>
    <lineage>
        <taxon>Eukaryota</taxon>
        <taxon>Metazoa</taxon>
        <taxon>Spiralia</taxon>
        <taxon>Lophotrochozoa</taxon>
        <taxon>Annelida</taxon>
        <taxon>Polychaeta</taxon>
        <taxon>Polychaeta incertae sedis</taxon>
        <taxon>Dinophilidae</taxon>
        <taxon>Dimorphilus</taxon>
    </lineage>
</organism>
<protein>
    <submittedName>
        <fullName evidence="6">DgyrCDS12223</fullName>
    </submittedName>
</protein>
<dbReference type="InterPro" id="IPR008280">
    <property type="entry name" value="Tub_FtsZ_C"/>
</dbReference>
<dbReference type="InterPro" id="IPR000217">
    <property type="entry name" value="Tubulin"/>
</dbReference>
<keyword evidence="3" id="KW-0547">Nucleotide-binding</keyword>
<dbReference type="InterPro" id="IPR036525">
    <property type="entry name" value="Tubulin/FtsZ_GTPase_sf"/>
</dbReference>
<dbReference type="Proteomes" id="UP000549394">
    <property type="component" value="Unassembled WGS sequence"/>
</dbReference>
<proteinExistence type="inferred from homology"/>
<reference evidence="6 7" key="1">
    <citation type="submission" date="2020-08" db="EMBL/GenBank/DDBJ databases">
        <authorList>
            <person name="Hejnol A."/>
        </authorList>
    </citation>
    <scope>NUCLEOTIDE SEQUENCE [LARGE SCALE GENOMIC DNA]</scope>
</reference>
<name>A0A7I8W6U8_9ANNE</name>
<dbReference type="PRINTS" id="PR01161">
    <property type="entry name" value="TUBULIN"/>
</dbReference>
<comment type="caution">
    <text evidence="6">The sequence shown here is derived from an EMBL/GenBank/DDBJ whole genome shotgun (WGS) entry which is preliminary data.</text>
</comment>
<dbReference type="CDD" id="cd02189">
    <property type="entry name" value="delta_zeta_tubulin-like"/>
    <property type="match status" value="1"/>
</dbReference>
<comment type="similarity">
    <text evidence="1">Belongs to the tubulin family.</text>
</comment>
<gene>
    <name evidence="6" type="ORF">DGYR_LOCUS11543</name>
</gene>
<evidence type="ECO:0000256" key="1">
    <source>
        <dbReference type="ARBA" id="ARBA00009636"/>
    </source>
</evidence>
<dbReference type="GO" id="GO:0005525">
    <property type="term" value="F:GTP binding"/>
    <property type="evidence" value="ECO:0007669"/>
    <property type="project" value="UniProtKB-KW"/>
</dbReference>
<dbReference type="Gene3D" id="3.40.50.1440">
    <property type="entry name" value="Tubulin/FtsZ, GTPase domain"/>
    <property type="match status" value="1"/>
</dbReference>